<accession>A0A232EQ20</accession>
<sequence length="202" mass="23151">MDNRKLERIKALCLLVLSDLFKLFDEVDEQEEELIIKIATTLEKNILLPPQIALNFMYLVDNYPPVEFRKLNAKMYKFLEFERSVQDVPCAAIKSNLILSSSSVYQVDVTRGMSAAGGDAGGASKWVGSLYKYYTIYRKIVSRFHVGLTTAIRANRRVVFALFGARDRFIQWPDNPIDNCRFFKDLYGFPKVVGCINGTHIY</sequence>
<gene>
    <name evidence="1" type="ORF">TSAR_008348</name>
</gene>
<evidence type="ECO:0000313" key="2">
    <source>
        <dbReference type="Proteomes" id="UP000215335"/>
    </source>
</evidence>
<organism evidence="1 2">
    <name type="scientific">Trichomalopsis sarcophagae</name>
    <dbReference type="NCBI Taxonomy" id="543379"/>
    <lineage>
        <taxon>Eukaryota</taxon>
        <taxon>Metazoa</taxon>
        <taxon>Ecdysozoa</taxon>
        <taxon>Arthropoda</taxon>
        <taxon>Hexapoda</taxon>
        <taxon>Insecta</taxon>
        <taxon>Pterygota</taxon>
        <taxon>Neoptera</taxon>
        <taxon>Endopterygota</taxon>
        <taxon>Hymenoptera</taxon>
        <taxon>Apocrita</taxon>
        <taxon>Proctotrupomorpha</taxon>
        <taxon>Chalcidoidea</taxon>
        <taxon>Pteromalidae</taxon>
        <taxon>Pteromalinae</taxon>
        <taxon>Trichomalopsis</taxon>
    </lineage>
</organism>
<dbReference type="AlphaFoldDB" id="A0A232EQ20"/>
<comment type="caution">
    <text evidence="1">The sequence shown here is derived from an EMBL/GenBank/DDBJ whole genome shotgun (WGS) entry which is preliminary data.</text>
</comment>
<protein>
    <recommendedName>
        <fullName evidence="3">DDE Tnp4 domain-containing protein</fullName>
    </recommendedName>
</protein>
<reference evidence="1 2" key="1">
    <citation type="journal article" date="2017" name="Curr. Biol.">
        <title>The Evolution of Venom by Co-option of Single-Copy Genes.</title>
        <authorList>
            <person name="Martinson E.O."/>
            <person name="Mrinalini"/>
            <person name="Kelkar Y.D."/>
            <person name="Chang C.H."/>
            <person name="Werren J.H."/>
        </authorList>
    </citation>
    <scope>NUCLEOTIDE SEQUENCE [LARGE SCALE GENOMIC DNA]</scope>
    <source>
        <strain evidence="1 2">Alberta</strain>
        <tissue evidence="1">Whole body</tissue>
    </source>
</reference>
<dbReference type="EMBL" id="NNAY01002875">
    <property type="protein sequence ID" value="OXU20396.1"/>
    <property type="molecule type" value="Genomic_DNA"/>
</dbReference>
<evidence type="ECO:0000313" key="1">
    <source>
        <dbReference type="EMBL" id="OXU20396.1"/>
    </source>
</evidence>
<proteinExistence type="predicted"/>
<keyword evidence="2" id="KW-1185">Reference proteome</keyword>
<name>A0A232EQ20_9HYME</name>
<dbReference type="Proteomes" id="UP000215335">
    <property type="component" value="Unassembled WGS sequence"/>
</dbReference>
<evidence type="ECO:0008006" key="3">
    <source>
        <dbReference type="Google" id="ProtNLM"/>
    </source>
</evidence>